<proteinExistence type="predicted"/>
<evidence type="ECO:0000313" key="8">
    <source>
        <dbReference type="EMBL" id="TLU97284.1"/>
    </source>
</evidence>
<feature type="transmembrane region" description="Helical" evidence="6">
    <location>
        <begin position="278"/>
        <end position="297"/>
    </location>
</feature>
<keyword evidence="2" id="KW-1003">Cell membrane</keyword>
<comment type="subcellular location">
    <subcellularLocation>
        <location evidence="1">Cell membrane</location>
        <topology evidence="1">Multi-pass membrane protein</topology>
    </subcellularLocation>
</comment>
<dbReference type="CDD" id="cd17324">
    <property type="entry name" value="MFS_NepI_like"/>
    <property type="match status" value="1"/>
</dbReference>
<dbReference type="RefSeq" id="WP_138368518.1">
    <property type="nucleotide sequence ID" value="NZ_VCEJ01000010.1"/>
</dbReference>
<feature type="transmembrane region" description="Helical" evidence="6">
    <location>
        <begin position="172"/>
        <end position="192"/>
    </location>
</feature>
<feature type="transmembrane region" description="Helical" evidence="6">
    <location>
        <begin position="137"/>
        <end position="160"/>
    </location>
</feature>
<feature type="transmembrane region" description="Helical" evidence="6">
    <location>
        <begin position="104"/>
        <end position="125"/>
    </location>
</feature>
<dbReference type="EMBL" id="VCEJ01000010">
    <property type="protein sequence ID" value="TLU97284.1"/>
    <property type="molecule type" value="Genomic_DNA"/>
</dbReference>
<feature type="transmembrane region" description="Helical" evidence="6">
    <location>
        <begin position="213"/>
        <end position="235"/>
    </location>
</feature>
<protein>
    <submittedName>
        <fullName evidence="8">MFS transporter</fullName>
    </submittedName>
</protein>
<organism evidence="8 9">
    <name type="scientific">Dyadobacter luticola</name>
    <dbReference type="NCBI Taxonomy" id="1979387"/>
    <lineage>
        <taxon>Bacteria</taxon>
        <taxon>Pseudomonadati</taxon>
        <taxon>Bacteroidota</taxon>
        <taxon>Cytophagia</taxon>
        <taxon>Cytophagales</taxon>
        <taxon>Spirosomataceae</taxon>
        <taxon>Dyadobacter</taxon>
    </lineage>
</organism>
<evidence type="ECO:0000256" key="2">
    <source>
        <dbReference type="ARBA" id="ARBA00022475"/>
    </source>
</evidence>
<feature type="transmembrane region" description="Helical" evidence="6">
    <location>
        <begin position="16"/>
        <end position="40"/>
    </location>
</feature>
<dbReference type="GO" id="GO:0005886">
    <property type="term" value="C:plasma membrane"/>
    <property type="evidence" value="ECO:0007669"/>
    <property type="project" value="UniProtKB-SubCell"/>
</dbReference>
<dbReference type="Proteomes" id="UP000306402">
    <property type="component" value="Unassembled WGS sequence"/>
</dbReference>
<reference evidence="8 9" key="1">
    <citation type="submission" date="2019-05" db="EMBL/GenBank/DDBJ databases">
        <authorList>
            <person name="Qu J.-H."/>
        </authorList>
    </citation>
    <scope>NUCLEOTIDE SEQUENCE [LARGE SCALE GENOMIC DNA]</scope>
    <source>
        <strain evidence="8 9">T17</strain>
    </source>
</reference>
<keyword evidence="9" id="KW-1185">Reference proteome</keyword>
<dbReference type="InterPro" id="IPR036259">
    <property type="entry name" value="MFS_trans_sf"/>
</dbReference>
<keyword evidence="5 6" id="KW-0472">Membrane</keyword>
<keyword evidence="3 6" id="KW-0812">Transmembrane</keyword>
<dbReference type="PANTHER" id="PTHR43124">
    <property type="entry name" value="PURINE EFFLUX PUMP PBUE"/>
    <property type="match status" value="1"/>
</dbReference>
<dbReference type="InterPro" id="IPR011701">
    <property type="entry name" value="MFS"/>
</dbReference>
<dbReference type="GO" id="GO:0022857">
    <property type="term" value="F:transmembrane transporter activity"/>
    <property type="evidence" value="ECO:0007669"/>
    <property type="project" value="InterPro"/>
</dbReference>
<feature type="transmembrane region" description="Helical" evidence="6">
    <location>
        <begin position="247"/>
        <end position="271"/>
    </location>
</feature>
<dbReference type="PANTHER" id="PTHR43124:SF5">
    <property type="entry name" value="PURINE RIBONUCLEOSIDE EFFLUX PUMP NEPI"/>
    <property type="match status" value="1"/>
</dbReference>
<sequence length="404" mass="43347">MKEERSMTTPQEPRWIAVYSISLAVAGLITSEFLPVSILTPIARDLHVTEGMAGQAISVTALIAMFSSLFTSMLTKKIDRRWVLLSFSVLQIVSNILVSQASSFAVLMVGRVLLGIAVGGFWAMSTATTMRLVPQHLISKALSIVFAAVSIATVLAAPLGSFLDGTIGWRNVFLLVSGIGVIALVWQALVLPPMPPSSPSQLRTLVSVFKRDYVKRGMLGVTFSFAGYAIFFTYLRPFLENITHVPVAILTTILLFYGVANFFGAIIARFFIDKSLSWTMVAMSFLMSVVTALLIFLGGNVILASLFIAVWGFAFGSVQVGWPTWITLAVPDEAESAGSVLVATTQLAITLGAGLGGLVFDHVGIEGTFGLGSLVWLCAAWAIWRAMKGRVWKAASASGGMVHV</sequence>
<gene>
    <name evidence="8" type="ORF">FEN17_26830</name>
</gene>
<evidence type="ECO:0000256" key="1">
    <source>
        <dbReference type="ARBA" id="ARBA00004651"/>
    </source>
</evidence>
<name>A0A5R9KM40_9BACT</name>
<dbReference type="Gene3D" id="1.20.1250.20">
    <property type="entry name" value="MFS general substrate transporter like domains"/>
    <property type="match status" value="1"/>
</dbReference>
<feature type="transmembrane region" description="Helical" evidence="6">
    <location>
        <begin position="303"/>
        <end position="328"/>
    </location>
</feature>
<evidence type="ECO:0000256" key="3">
    <source>
        <dbReference type="ARBA" id="ARBA00022692"/>
    </source>
</evidence>
<evidence type="ECO:0000259" key="7">
    <source>
        <dbReference type="PROSITE" id="PS50850"/>
    </source>
</evidence>
<dbReference type="InterPro" id="IPR050189">
    <property type="entry name" value="MFS_Efflux_Transporters"/>
</dbReference>
<evidence type="ECO:0000256" key="5">
    <source>
        <dbReference type="ARBA" id="ARBA00023136"/>
    </source>
</evidence>
<feature type="transmembrane region" description="Helical" evidence="6">
    <location>
        <begin position="52"/>
        <end position="70"/>
    </location>
</feature>
<feature type="domain" description="Major facilitator superfamily (MFS) profile" evidence="7">
    <location>
        <begin position="15"/>
        <end position="391"/>
    </location>
</feature>
<dbReference type="OrthoDB" id="9788453at2"/>
<dbReference type="Pfam" id="PF07690">
    <property type="entry name" value="MFS_1"/>
    <property type="match status" value="1"/>
</dbReference>
<dbReference type="SUPFAM" id="SSF103473">
    <property type="entry name" value="MFS general substrate transporter"/>
    <property type="match status" value="1"/>
</dbReference>
<accession>A0A5R9KM40</accession>
<feature type="transmembrane region" description="Helical" evidence="6">
    <location>
        <begin position="365"/>
        <end position="384"/>
    </location>
</feature>
<evidence type="ECO:0000256" key="4">
    <source>
        <dbReference type="ARBA" id="ARBA00022989"/>
    </source>
</evidence>
<dbReference type="InterPro" id="IPR020846">
    <property type="entry name" value="MFS_dom"/>
</dbReference>
<evidence type="ECO:0000313" key="9">
    <source>
        <dbReference type="Proteomes" id="UP000306402"/>
    </source>
</evidence>
<dbReference type="PROSITE" id="PS50850">
    <property type="entry name" value="MFS"/>
    <property type="match status" value="1"/>
</dbReference>
<dbReference type="AlphaFoldDB" id="A0A5R9KM40"/>
<keyword evidence="4 6" id="KW-1133">Transmembrane helix</keyword>
<evidence type="ECO:0000256" key="6">
    <source>
        <dbReference type="SAM" id="Phobius"/>
    </source>
</evidence>
<comment type="caution">
    <text evidence="8">The sequence shown here is derived from an EMBL/GenBank/DDBJ whole genome shotgun (WGS) entry which is preliminary data.</text>
</comment>